<evidence type="ECO:0000256" key="1">
    <source>
        <dbReference type="ARBA" id="ARBA00001933"/>
    </source>
</evidence>
<dbReference type="Gene3D" id="3.40.640.10">
    <property type="entry name" value="Type I PLP-dependent aspartate aminotransferase-like (Major domain)"/>
    <property type="match status" value="1"/>
</dbReference>
<comment type="similarity">
    <text evidence="4">Belongs to the group II decarboxylase family.</text>
</comment>
<evidence type="ECO:0000256" key="2">
    <source>
        <dbReference type="ARBA" id="ARBA00022898"/>
    </source>
</evidence>
<dbReference type="InterPro" id="IPR002129">
    <property type="entry name" value="PyrdxlP-dep_de-COase"/>
</dbReference>
<dbReference type="PANTHER" id="PTHR42735">
    <property type="match status" value="1"/>
</dbReference>
<dbReference type="RefSeq" id="WP_284723357.1">
    <property type="nucleotide sequence ID" value="NZ_BSND01000006.1"/>
</dbReference>
<reference evidence="5" key="2">
    <citation type="submission" date="2023-01" db="EMBL/GenBank/DDBJ databases">
        <title>Draft genome sequence of Methylophaga thalassica strain NBRC 102424.</title>
        <authorList>
            <person name="Sun Q."/>
            <person name="Mori K."/>
        </authorList>
    </citation>
    <scope>NUCLEOTIDE SEQUENCE</scope>
    <source>
        <strain evidence="5">NBRC 102424</strain>
    </source>
</reference>
<name>A0ABQ5TY27_9GAMM</name>
<reference evidence="5" key="1">
    <citation type="journal article" date="2014" name="Int. J. Syst. Evol. Microbiol.">
        <title>Complete genome of a new Firmicutes species belonging to the dominant human colonic microbiota ('Ruminococcus bicirculans') reveals two chromosomes and a selective capacity to utilize plant glucans.</title>
        <authorList>
            <consortium name="NISC Comparative Sequencing Program"/>
            <person name="Wegmann U."/>
            <person name="Louis P."/>
            <person name="Goesmann A."/>
            <person name="Henrissat B."/>
            <person name="Duncan S.H."/>
            <person name="Flint H.J."/>
        </authorList>
    </citation>
    <scope>NUCLEOTIDE SEQUENCE</scope>
    <source>
        <strain evidence="5">NBRC 102424</strain>
    </source>
</reference>
<keyword evidence="6" id="KW-1185">Reference proteome</keyword>
<dbReference type="Pfam" id="PF00282">
    <property type="entry name" value="Pyridoxal_deC"/>
    <property type="match status" value="1"/>
</dbReference>
<accession>A0ABQ5TY27</accession>
<dbReference type="PANTHER" id="PTHR42735:SF6">
    <property type="entry name" value="SPHINGOSINE-1-PHOSPHATE LYASE 1"/>
    <property type="match status" value="1"/>
</dbReference>
<sequence>MKNPESPVVHRSEDKQYIIDTQRLMSSDISYQDLVNEASYHQRADWAAHMTPSLAPYSQLGMQLALHHHGNLLSPELYPKLKHAESEIKTTLAHEFGFSHARFTHGGSYSNLDALWRARSQSVNKKVVYGSEASHYSIRKACDILGITFEAIPCNTAQQIDLVALEKKCAQDAPIAIIANMGTSATGAIDPIEEITAISTKHNCWLHIDAAWGGSNLLIDENNLFKQFMPKVDSLSFDPNKSLFQPRPCSVLFSHSKPEHTHDINYLSESPEKAISGSYGAELFIPLWLNWKILGKDWFIDKINYRLEQAEYFASQLQKQTKWPIINHGTGIVCFKADHDALLAPLVEKGTVSTINLNQTCYHRVIFAGLDTSAEKLLKALHPFL</sequence>
<dbReference type="InterPro" id="IPR015421">
    <property type="entry name" value="PyrdxlP-dep_Trfase_major"/>
</dbReference>
<protein>
    <recommendedName>
        <fullName evidence="7">Aspartate aminotransferase family protein</fullName>
    </recommendedName>
</protein>
<gene>
    <name evidence="5" type="ORF">GCM10007891_22100</name>
</gene>
<evidence type="ECO:0008006" key="7">
    <source>
        <dbReference type="Google" id="ProtNLM"/>
    </source>
</evidence>
<dbReference type="InterPro" id="IPR050477">
    <property type="entry name" value="GrpII_AminoAcid_Decarb"/>
</dbReference>
<comment type="caution">
    <text evidence="5">The sequence shown here is derived from an EMBL/GenBank/DDBJ whole genome shotgun (WGS) entry which is preliminary data.</text>
</comment>
<organism evidence="5 6">
    <name type="scientific">Methylophaga thalassica</name>
    <dbReference type="NCBI Taxonomy" id="40223"/>
    <lineage>
        <taxon>Bacteria</taxon>
        <taxon>Pseudomonadati</taxon>
        <taxon>Pseudomonadota</taxon>
        <taxon>Gammaproteobacteria</taxon>
        <taxon>Thiotrichales</taxon>
        <taxon>Piscirickettsiaceae</taxon>
        <taxon>Methylophaga</taxon>
    </lineage>
</organism>
<evidence type="ECO:0000256" key="4">
    <source>
        <dbReference type="RuleBase" id="RU000382"/>
    </source>
</evidence>
<evidence type="ECO:0000256" key="3">
    <source>
        <dbReference type="ARBA" id="ARBA00023239"/>
    </source>
</evidence>
<proteinExistence type="inferred from homology"/>
<dbReference type="Proteomes" id="UP001161423">
    <property type="component" value="Unassembled WGS sequence"/>
</dbReference>
<keyword evidence="3 4" id="KW-0456">Lyase</keyword>
<dbReference type="InterPro" id="IPR015424">
    <property type="entry name" value="PyrdxlP-dep_Trfase"/>
</dbReference>
<keyword evidence="2 4" id="KW-0663">Pyridoxal phosphate</keyword>
<dbReference type="EMBL" id="BSND01000006">
    <property type="protein sequence ID" value="GLQ00357.1"/>
    <property type="molecule type" value="Genomic_DNA"/>
</dbReference>
<comment type="cofactor">
    <cofactor evidence="1 4">
        <name>pyridoxal 5'-phosphate</name>
        <dbReference type="ChEBI" id="CHEBI:597326"/>
    </cofactor>
</comment>
<evidence type="ECO:0000313" key="5">
    <source>
        <dbReference type="EMBL" id="GLQ00357.1"/>
    </source>
</evidence>
<evidence type="ECO:0000313" key="6">
    <source>
        <dbReference type="Proteomes" id="UP001161423"/>
    </source>
</evidence>
<dbReference type="SUPFAM" id="SSF53383">
    <property type="entry name" value="PLP-dependent transferases"/>
    <property type="match status" value="1"/>
</dbReference>